<comment type="caution">
    <text evidence="6">The sequence shown here is derived from an EMBL/GenBank/DDBJ whole genome shotgun (WGS) entry which is preliminary data.</text>
</comment>
<organism evidence="6 7">
    <name type="scientific">Mycena albidolilacea</name>
    <dbReference type="NCBI Taxonomy" id="1033008"/>
    <lineage>
        <taxon>Eukaryota</taxon>
        <taxon>Fungi</taxon>
        <taxon>Dikarya</taxon>
        <taxon>Basidiomycota</taxon>
        <taxon>Agaricomycotina</taxon>
        <taxon>Agaricomycetes</taxon>
        <taxon>Agaricomycetidae</taxon>
        <taxon>Agaricales</taxon>
        <taxon>Marasmiineae</taxon>
        <taxon>Mycenaceae</taxon>
        <taxon>Mycena</taxon>
    </lineage>
</organism>
<dbReference type="GO" id="GO:0008168">
    <property type="term" value="F:methyltransferase activity"/>
    <property type="evidence" value="ECO:0007669"/>
    <property type="project" value="UniProtKB-KW"/>
</dbReference>
<evidence type="ECO:0000256" key="3">
    <source>
        <dbReference type="ARBA" id="ARBA00022679"/>
    </source>
</evidence>
<evidence type="ECO:0000313" key="6">
    <source>
        <dbReference type="EMBL" id="KAJ7367782.1"/>
    </source>
</evidence>
<evidence type="ECO:0000256" key="2">
    <source>
        <dbReference type="ARBA" id="ARBA00022603"/>
    </source>
</evidence>
<dbReference type="InterPro" id="IPR029063">
    <property type="entry name" value="SAM-dependent_MTases_sf"/>
</dbReference>
<keyword evidence="5" id="KW-0443">Lipid metabolism</keyword>
<dbReference type="GO" id="GO:0032259">
    <property type="term" value="P:methylation"/>
    <property type="evidence" value="ECO:0007669"/>
    <property type="project" value="UniProtKB-KW"/>
</dbReference>
<dbReference type="InterPro" id="IPR050723">
    <property type="entry name" value="CFA/CMAS"/>
</dbReference>
<sequence>MPATVAPSCVPPQFAPSTKALQSTSTSLLSLSFRPHSWLCAFARSSILTVLDDAISVGHLTITDAEGSHYYGHYQKGCNDVQLKVVNENFWLRLMLSGDLGFSEAYMIGDVEVSDLKSAMNLWLENQSGMEATLSSTVAKISSTVSGLYNSFLGQSRSNARLNVIASYDQSNELFKARSPSLSRRHLTNKYTQAFLSKEMMYSCALWDDAEGGVRGDLVTGPIPGDLEAAQRRKIHHVLRKARVKPGHRILEFGSGWGGLAIEVRNFKPCSSTSNVQAARSFGCEVDTLTLSIEQKKLAEERIREAGLENQIRVHLLDYREIPAEFEKAFDAFVSIEMLEHVGAKYYNLYFKLVDFALKSSEATIVISASTFPESRYSGYQAEDFMRRYMWPNSCLPSATALITAANVGSQGRFTLEGVENHAAHYPRTLREWGRRLEANTTQELVSKDYPGLRDRSDYEAFKRKWQYLFAYAGAGFAKGYITCHMLTFIRQNDTPERCD</sequence>
<protein>
    <submittedName>
        <fullName evidence="6">Cyclopropane-fatty-acyl-phospholipid synthase</fullName>
    </submittedName>
</protein>
<reference evidence="6" key="1">
    <citation type="submission" date="2023-03" db="EMBL/GenBank/DDBJ databases">
        <title>Massive genome expansion in bonnet fungi (Mycena s.s.) driven by repeated elements and novel gene families across ecological guilds.</title>
        <authorList>
            <consortium name="Lawrence Berkeley National Laboratory"/>
            <person name="Harder C.B."/>
            <person name="Miyauchi S."/>
            <person name="Viragh M."/>
            <person name="Kuo A."/>
            <person name="Thoen E."/>
            <person name="Andreopoulos B."/>
            <person name="Lu D."/>
            <person name="Skrede I."/>
            <person name="Drula E."/>
            <person name="Henrissat B."/>
            <person name="Morin E."/>
            <person name="Kohler A."/>
            <person name="Barry K."/>
            <person name="LaButti K."/>
            <person name="Morin E."/>
            <person name="Salamov A."/>
            <person name="Lipzen A."/>
            <person name="Mereny Z."/>
            <person name="Hegedus B."/>
            <person name="Baldrian P."/>
            <person name="Stursova M."/>
            <person name="Weitz H."/>
            <person name="Taylor A."/>
            <person name="Grigoriev I.V."/>
            <person name="Nagy L.G."/>
            <person name="Martin F."/>
            <person name="Kauserud H."/>
        </authorList>
    </citation>
    <scope>NUCLEOTIDE SEQUENCE</scope>
    <source>
        <strain evidence="6">CBHHK002</strain>
    </source>
</reference>
<dbReference type="AlphaFoldDB" id="A0AAD7ATF3"/>
<dbReference type="PANTHER" id="PTHR43667:SF2">
    <property type="entry name" value="FATTY ACID C-METHYL TRANSFERASE"/>
    <property type="match status" value="1"/>
</dbReference>
<proteinExistence type="inferred from homology"/>
<dbReference type="Pfam" id="PF02353">
    <property type="entry name" value="CMAS"/>
    <property type="match status" value="1"/>
</dbReference>
<evidence type="ECO:0000256" key="5">
    <source>
        <dbReference type="ARBA" id="ARBA00023098"/>
    </source>
</evidence>
<dbReference type="PIRSF" id="PIRSF003085">
    <property type="entry name" value="CMAS"/>
    <property type="match status" value="1"/>
</dbReference>
<keyword evidence="3" id="KW-0808">Transferase</keyword>
<dbReference type="Gene3D" id="3.40.50.150">
    <property type="entry name" value="Vaccinia Virus protein VP39"/>
    <property type="match status" value="1"/>
</dbReference>
<dbReference type="PANTHER" id="PTHR43667">
    <property type="entry name" value="CYCLOPROPANE-FATTY-ACYL-PHOSPHOLIPID SYNTHASE"/>
    <property type="match status" value="1"/>
</dbReference>
<dbReference type="SUPFAM" id="SSF53335">
    <property type="entry name" value="S-adenosyl-L-methionine-dependent methyltransferases"/>
    <property type="match status" value="1"/>
</dbReference>
<evidence type="ECO:0000313" key="7">
    <source>
        <dbReference type="Proteomes" id="UP001218218"/>
    </source>
</evidence>
<dbReference type="Proteomes" id="UP001218218">
    <property type="component" value="Unassembled WGS sequence"/>
</dbReference>
<evidence type="ECO:0000256" key="1">
    <source>
        <dbReference type="ARBA" id="ARBA00010815"/>
    </source>
</evidence>
<dbReference type="GO" id="GO:0008610">
    <property type="term" value="P:lipid biosynthetic process"/>
    <property type="evidence" value="ECO:0007669"/>
    <property type="project" value="InterPro"/>
</dbReference>
<keyword evidence="4" id="KW-0949">S-adenosyl-L-methionine</keyword>
<name>A0AAD7ATF3_9AGAR</name>
<accession>A0AAD7ATF3</accession>
<dbReference type="InterPro" id="IPR003333">
    <property type="entry name" value="CMAS"/>
</dbReference>
<dbReference type="EMBL" id="JARIHO010000001">
    <property type="protein sequence ID" value="KAJ7367782.1"/>
    <property type="molecule type" value="Genomic_DNA"/>
</dbReference>
<gene>
    <name evidence="6" type="ORF">DFH08DRAFT_677242</name>
</gene>
<keyword evidence="7" id="KW-1185">Reference proteome</keyword>
<comment type="similarity">
    <text evidence="1">Belongs to the CFA/CMAS family.</text>
</comment>
<evidence type="ECO:0000256" key="4">
    <source>
        <dbReference type="ARBA" id="ARBA00022691"/>
    </source>
</evidence>
<keyword evidence="2" id="KW-0489">Methyltransferase</keyword>